<protein>
    <recommendedName>
        <fullName evidence="4">Retrotransposon gag domain-containing protein</fullName>
    </recommendedName>
</protein>
<name>V9FBC5_PHYNI</name>
<evidence type="ECO:0000313" key="3">
    <source>
        <dbReference type="Proteomes" id="UP000018721"/>
    </source>
</evidence>
<dbReference type="Proteomes" id="UP000018721">
    <property type="component" value="Unassembled WGS sequence"/>
</dbReference>
<feature type="compositionally biased region" description="Polar residues" evidence="1">
    <location>
        <begin position="25"/>
        <end position="35"/>
    </location>
</feature>
<keyword evidence="3" id="KW-1185">Reference proteome</keyword>
<evidence type="ECO:0008006" key="4">
    <source>
        <dbReference type="Google" id="ProtNLM"/>
    </source>
</evidence>
<evidence type="ECO:0000313" key="2">
    <source>
        <dbReference type="EMBL" id="ETI48401.1"/>
    </source>
</evidence>
<feature type="compositionally biased region" description="Pro residues" evidence="1">
    <location>
        <begin position="67"/>
        <end position="80"/>
    </location>
</feature>
<sequence>MSSKKTARQPEDESPNLRPYLSPRMDSTNESQVPGTESYAEPGAMPDQQYQETRTPAASAQAGPTMPAGPPPPVPQPGPTPSEATGTARMLASLVNMLYMRQQAMTTSQQQMHNFMAQQARFQQEMYEMQARANRQKQKANPPKLYGHADEDLELWLFQIEEHFAAYTLEMGSNDSRFVDMVVPFLGVDVMAWYREFNLAMGSNPRTWSLFK</sequence>
<dbReference type="OrthoDB" id="120794at2759"/>
<comment type="caution">
    <text evidence="2">The sequence shown here is derived from an EMBL/GenBank/DDBJ whole genome shotgun (WGS) entry which is preliminary data.</text>
</comment>
<feature type="region of interest" description="Disordered" evidence="1">
    <location>
        <begin position="1"/>
        <end position="85"/>
    </location>
</feature>
<evidence type="ECO:0000256" key="1">
    <source>
        <dbReference type="SAM" id="MobiDB-lite"/>
    </source>
</evidence>
<dbReference type="EMBL" id="ANIZ01001288">
    <property type="protein sequence ID" value="ETI48401.1"/>
    <property type="molecule type" value="Genomic_DNA"/>
</dbReference>
<dbReference type="AlphaFoldDB" id="V9FBC5"/>
<reference evidence="2 3" key="1">
    <citation type="submission" date="2013-11" db="EMBL/GenBank/DDBJ databases">
        <title>The Genome Sequence of Phytophthora parasitica P1569.</title>
        <authorList>
            <consortium name="The Broad Institute Genomics Platform"/>
            <person name="Russ C."/>
            <person name="Tyler B."/>
            <person name="Panabieres F."/>
            <person name="Shan W."/>
            <person name="Tripathy S."/>
            <person name="Grunwald N."/>
            <person name="Machado M."/>
            <person name="Johnson C.S."/>
            <person name="Arredondo F."/>
            <person name="Hong C."/>
            <person name="Coffey M."/>
            <person name="Young S.K."/>
            <person name="Zeng Q."/>
            <person name="Gargeya S."/>
            <person name="Fitzgerald M."/>
            <person name="Abouelleil A."/>
            <person name="Alvarado L."/>
            <person name="Chapman S.B."/>
            <person name="Gainer-Dewar J."/>
            <person name="Goldberg J."/>
            <person name="Griggs A."/>
            <person name="Gujja S."/>
            <person name="Hansen M."/>
            <person name="Howarth C."/>
            <person name="Imamovic A."/>
            <person name="Ireland A."/>
            <person name="Larimer J."/>
            <person name="McCowan C."/>
            <person name="Murphy C."/>
            <person name="Pearson M."/>
            <person name="Poon T.W."/>
            <person name="Priest M."/>
            <person name="Roberts A."/>
            <person name="Saif S."/>
            <person name="Shea T."/>
            <person name="Sykes S."/>
            <person name="Wortman J."/>
            <person name="Nusbaum C."/>
            <person name="Birren B."/>
        </authorList>
    </citation>
    <scope>NUCLEOTIDE SEQUENCE [LARGE SCALE GENOMIC DNA]</scope>
    <source>
        <strain evidence="2 3">P1569</strain>
    </source>
</reference>
<proteinExistence type="predicted"/>
<gene>
    <name evidence="2" type="ORF">F443_07575</name>
</gene>
<organism evidence="2 3">
    <name type="scientific">Phytophthora nicotianae P1569</name>
    <dbReference type="NCBI Taxonomy" id="1317065"/>
    <lineage>
        <taxon>Eukaryota</taxon>
        <taxon>Sar</taxon>
        <taxon>Stramenopiles</taxon>
        <taxon>Oomycota</taxon>
        <taxon>Peronosporomycetes</taxon>
        <taxon>Peronosporales</taxon>
        <taxon>Peronosporaceae</taxon>
        <taxon>Phytophthora</taxon>
    </lineage>
</organism>
<feature type="compositionally biased region" description="Polar residues" evidence="1">
    <location>
        <begin position="48"/>
        <end position="58"/>
    </location>
</feature>
<accession>V9FBC5</accession>
<dbReference type="HOGENOM" id="CLU_1301855_0_0_1"/>
<dbReference type="eggNOG" id="ENOG502SQF1">
    <property type="taxonomic scope" value="Eukaryota"/>
</dbReference>